<comment type="caution">
    <text evidence="3">The sequence shown here is derived from an EMBL/GenBank/DDBJ whole genome shotgun (WGS) entry which is preliminary data.</text>
</comment>
<feature type="domain" description="IDEAL" evidence="1">
    <location>
        <begin position="67"/>
        <end position="102"/>
    </location>
</feature>
<evidence type="ECO:0000313" key="4">
    <source>
        <dbReference type="Proteomes" id="UP000295132"/>
    </source>
</evidence>
<dbReference type="AlphaFoldDB" id="A0A4V3ATC8"/>
<gene>
    <name evidence="3" type="ORF">E2K98_19220</name>
    <name evidence="2" type="ORF">RCG21_18175</name>
</gene>
<accession>A0A4V3ATC8</accession>
<proteinExistence type="predicted"/>
<dbReference type="Pfam" id="PF08858">
    <property type="entry name" value="IDEAL"/>
    <property type="match status" value="1"/>
</dbReference>
<dbReference type="InterPro" id="IPR014957">
    <property type="entry name" value="IDEAL_dom"/>
</dbReference>
<dbReference type="Proteomes" id="UP000295132">
    <property type="component" value="Unassembled WGS sequence"/>
</dbReference>
<dbReference type="EMBL" id="SMYO01000009">
    <property type="protein sequence ID" value="TDK59371.1"/>
    <property type="molecule type" value="Genomic_DNA"/>
</dbReference>
<evidence type="ECO:0000313" key="5">
    <source>
        <dbReference type="Proteomes" id="UP001178888"/>
    </source>
</evidence>
<dbReference type="SMART" id="SM00914">
    <property type="entry name" value="IDEAL"/>
    <property type="match status" value="1"/>
</dbReference>
<dbReference type="EMBL" id="JAVGVR010000001">
    <property type="protein sequence ID" value="MDQ6598254.1"/>
    <property type="molecule type" value="Genomic_DNA"/>
</dbReference>
<evidence type="ECO:0000313" key="2">
    <source>
        <dbReference type="EMBL" id="MDQ6598254.1"/>
    </source>
</evidence>
<dbReference type="Gene3D" id="4.10.810.10">
    <property type="entry name" value="Virus Scaffolding Protein, Chain A"/>
    <property type="match status" value="1"/>
</dbReference>
<dbReference type="Proteomes" id="UP001178888">
    <property type="component" value="Unassembled WGS sequence"/>
</dbReference>
<reference evidence="3 4" key="1">
    <citation type="submission" date="2019-03" db="EMBL/GenBank/DDBJ databases">
        <title>Bacillus niacini sp. nov. a Nicotinate-Metabolizing Mesophile Isolated from Soil.</title>
        <authorList>
            <person name="Zhang G."/>
        </authorList>
    </citation>
    <scope>NUCLEOTIDE SEQUENCE [LARGE SCALE GENOMIC DNA]</scope>
    <source>
        <strain evidence="3 4">WN066</strain>
    </source>
</reference>
<evidence type="ECO:0000259" key="1">
    <source>
        <dbReference type="SMART" id="SM00914"/>
    </source>
</evidence>
<sequence length="113" mass="12825">MLSNNKAILKTGDWIKGKARDGELFIGYIESLSLEIMEEVVKVTVVTSDNNEMIGKTIPILRKRVNKLPISKAINKEQIRFLIDLALSTGDEEWFLELSSKLTSIKQLVNEVY</sequence>
<reference evidence="2" key="2">
    <citation type="submission" date="2023-08" db="EMBL/GenBank/DDBJ databases">
        <title>Nitrogen cycling bacteria in agricultural field soils.</title>
        <authorList>
            <person name="Jang J."/>
        </authorList>
    </citation>
    <scope>NUCLEOTIDE SEQUENCE</scope>
    <source>
        <strain evidence="2">PS3-36</strain>
    </source>
</reference>
<organism evidence="3 4">
    <name type="scientific">Bacillus salipaludis</name>
    <dbReference type="NCBI Taxonomy" id="2547811"/>
    <lineage>
        <taxon>Bacteria</taxon>
        <taxon>Bacillati</taxon>
        <taxon>Bacillota</taxon>
        <taxon>Bacilli</taxon>
        <taxon>Bacillales</taxon>
        <taxon>Bacillaceae</taxon>
        <taxon>Bacillus</taxon>
    </lineage>
</organism>
<evidence type="ECO:0000313" key="3">
    <source>
        <dbReference type="EMBL" id="TDK59371.1"/>
    </source>
</evidence>
<name>A0A4V3ATC8_9BACI</name>
<protein>
    <submittedName>
        <fullName evidence="3">IDEAL domain-containing protein</fullName>
    </submittedName>
</protein>
<dbReference type="RefSeq" id="WP_133336957.1">
    <property type="nucleotide sequence ID" value="NZ_JAVGVR010000001.1"/>
</dbReference>
<dbReference type="InterPro" id="IPR027393">
    <property type="entry name" value="Virus_scaffolding_prot_C"/>
</dbReference>
<keyword evidence="5" id="KW-1185">Reference proteome</keyword>